<evidence type="ECO:0000313" key="2">
    <source>
        <dbReference type="Proteomes" id="UP000092247"/>
    </source>
</evidence>
<name>A0A1B8HQX9_9GAMM</name>
<gene>
    <name evidence="1" type="ORF">AYY17_02900</name>
</gene>
<keyword evidence="1" id="KW-0251">Elongation factor</keyword>
<dbReference type="AlphaFoldDB" id="A0A1B8HQX9"/>
<dbReference type="Proteomes" id="UP000092247">
    <property type="component" value="Unassembled WGS sequence"/>
</dbReference>
<keyword evidence="1" id="KW-0648">Protein biosynthesis</keyword>
<dbReference type="EMBL" id="LZEX01000001">
    <property type="protein sequence ID" value="OBU11671.1"/>
    <property type="molecule type" value="Genomic_DNA"/>
</dbReference>
<proteinExistence type="predicted"/>
<protein>
    <submittedName>
        <fullName evidence="1">Elongation factor P hydroxylase</fullName>
    </submittedName>
</protein>
<dbReference type="GO" id="GO:0003746">
    <property type="term" value="F:translation elongation factor activity"/>
    <property type="evidence" value="ECO:0007669"/>
    <property type="project" value="UniProtKB-KW"/>
</dbReference>
<reference evidence="1 2" key="1">
    <citation type="submission" date="2016-06" db="EMBL/GenBank/DDBJ databases">
        <authorList>
            <person name="Kjaerup R.B."/>
            <person name="Dalgaard T.S."/>
            <person name="Juul-Madsen H.R."/>
        </authorList>
    </citation>
    <scope>NUCLEOTIDE SEQUENCE [LARGE SCALE GENOMIC DNA]</scope>
    <source>
        <strain evidence="1 2">GCSL-Mp3</strain>
    </source>
</reference>
<organism evidence="1 2">
    <name type="scientific">Morganella psychrotolerans</name>
    <dbReference type="NCBI Taxonomy" id="368603"/>
    <lineage>
        <taxon>Bacteria</taxon>
        <taxon>Pseudomonadati</taxon>
        <taxon>Pseudomonadota</taxon>
        <taxon>Gammaproteobacteria</taxon>
        <taxon>Enterobacterales</taxon>
        <taxon>Morganellaceae</taxon>
        <taxon>Morganella</taxon>
    </lineage>
</organism>
<evidence type="ECO:0000313" key="1">
    <source>
        <dbReference type="EMBL" id="OBU11671.1"/>
    </source>
</evidence>
<dbReference type="STRING" id="368603.AYY16_06480"/>
<dbReference type="RefSeq" id="WP_067421100.1">
    <property type="nucleotide sequence ID" value="NZ_CBCPID010000002.1"/>
</dbReference>
<sequence length="183" mass="21191">MSKHHFQQLIDVFDGEFSADFNTRLVKGDEEPIYLPADDEVPYNRIVFAHGFYASGIHEISHWCIAGKERRTQVDFGYWYCPDGRDAKTQSEFEVVEIKPQALDWLFCQAADYPFNVSCDNLDGNFEPDRVKFKRIVHGQVMEYLAQNSLPPRAARFINALQSFYNTPPLTADQFPWPEDPFA</sequence>
<dbReference type="Pfam" id="PF04315">
    <property type="entry name" value="EpmC"/>
    <property type="match status" value="1"/>
</dbReference>
<dbReference type="InterPro" id="IPR007411">
    <property type="entry name" value="EpmC"/>
</dbReference>
<comment type="caution">
    <text evidence="1">The sequence shown here is derived from an EMBL/GenBank/DDBJ whole genome shotgun (WGS) entry which is preliminary data.</text>
</comment>
<accession>A0A1B8HQX9</accession>